<name>X1DZB0_9ZZZZ</name>
<protein>
    <submittedName>
        <fullName evidence="1">Uncharacterized protein</fullName>
    </submittedName>
</protein>
<reference evidence="1" key="1">
    <citation type="journal article" date="2014" name="Front. Microbiol.">
        <title>High frequency of phylogenetically diverse reductive dehalogenase-homologous genes in deep subseafloor sedimentary metagenomes.</title>
        <authorList>
            <person name="Kawai M."/>
            <person name="Futagami T."/>
            <person name="Toyoda A."/>
            <person name="Takaki Y."/>
            <person name="Nishi S."/>
            <person name="Hori S."/>
            <person name="Arai W."/>
            <person name="Tsubouchi T."/>
            <person name="Morono Y."/>
            <person name="Uchiyama I."/>
            <person name="Ito T."/>
            <person name="Fujiyama A."/>
            <person name="Inagaki F."/>
            <person name="Takami H."/>
        </authorList>
    </citation>
    <scope>NUCLEOTIDE SEQUENCE</scope>
    <source>
        <strain evidence="1">Expedition CK06-06</strain>
    </source>
</reference>
<dbReference type="EMBL" id="BART01029481">
    <property type="protein sequence ID" value="GAH01743.1"/>
    <property type="molecule type" value="Genomic_DNA"/>
</dbReference>
<evidence type="ECO:0000313" key="1">
    <source>
        <dbReference type="EMBL" id="GAH01743.1"/>
    </source>
</evidence>
<comment type="caution">
    <text evidence="1">The sequence shown here is derived from an EMBL/GenBank/DDBJ whole genome shotgun (WGS) entry which is preliminary data.</text>
</comment>
<feature type="non-terminal residue" evidence="1">
    <location>
        <position position="1"/>
    </location>
</feature>
<accession>X1DZB0</accession>
<dbReference type="AlphaFoldDB" id="X1DZB0"/>
<sequence>SGISIHGRIIDPSAEDSNNSGINIKVDSLKVIFEYYSQFTRDHDWLEARTIEIFDRTFRIRALGAPDIYFGIDSKIHDSVLDSKDPSENIEFFLTNYKQINSQIGQADVSVGLDGIILLREQSLRKVTRNKKGTIDKSTRYIRVPRRIDI</sequence>
<proteinExistence type="predicted"/>
<organism evidence="1">
    <name type="scientific">marine sediment metagenome</name>
    <dbReference type="NCBI Taxonomy" id="412755"/>
    <lineage>
        <taxon>unclassified sequences</taxon>
        <taxon>metagenomes</taxon>
        <taxon>ecological metagenomes</taxon>
    </lineage>
</organism>
<gene>
    <name evidence="1" type="ORF">S01H4_51719</name>
</gene>